<feature type="transmembrane region" description="Helical" evidence="1">
    <location>
        <begin position="28"/>
        <end position="53"/>
    </location>
</feature>
<evidence type="ECO:0000256" key="1">
    <source>
        <dbReference type="SAM" id="Phobius"/>
    </source>
</evidence>
<dbReference type="AlphaFoldDB" id="A0AA38J0T5"/>
<gene>
    <name evidence="2" type="ORF">Zmor_000799</name>
</gene>
<keyword evidence="1" id="KW-0812">Transmembrane</keyword>
<keyword evidence="1" id="KW-1133">Transmembrane helix</keyword>
<accession>A0AA38J0T5</accession>
<feature type="transmembrane region" description="Helical" evidence="1">
    <location>
        <begin position="167"/>
        <end position="186"/>
    </location>
</feature>
<protein>
    <submittedName>
        <fullName evidence="2">Uncharacterized protein</fullName>
    </submittedName>
</protein>
<dbReference type="Proteomes" id="UP001168821">
    <property type="component" value="Unassembled WGS sequence"/>
</dbReference>
<name>A0AA38J0T5_9CUCU</name>
<sequence length="263" mass="30269">MNFTHKSPMRVDCLKLIRILSIDLFQHYLMKIFVCSMIVISCGAAIFQLYAMADIEELIKYSPSFMSTIYAMLTYIEILTVCNGVEEFQLFMKFWAEDSCGEKAFRSVQKNVLYIKIYGVVHAFIGVVTAVLFVYPRKQDPDNFLIFRYIDDYFPVYKNMLGVPCRAVMAIDLYAMTTLGLHFLYYTQHIKIQVRLLNACLGQITQDFDEKDDNLFYNSAFQREIKISLGVMIFEAREADGAVGAGDTRHVSLAAKRSGWTTR</sequence>
<reference evidence="2" key="1">
    <citation type="journal article" date="2023" name="G3 (Bethesda)">
        <title>Whole genome assemblies of Zophobas morio and Tenebrio molitor.</title>
        <authorList>
            <person name="Kaur S."/>
            <person name="Stinson S.A."/>
            <person name="diCenzo G.C."/>
        </authorList>
    </citation>
    <scope>NUCLEOTIDE SEQUENCE</scope>
    <source>
        <strain evidence="2">QUZm001</strain>
    </source>
</reference>
<evidence type="ECO:0000313" key="3">
    <source>
        <dbReference type="Proteomes" id="UP001168821"/>
    </source>
</evidence>
<feature type="transmembrane region" description="Helical" evidence="1">
    <location>
        <begin position="65"/>
        <end position="85"/>
    </location>
</feature>
<comment type="caution">
    <text evidence="2">The sequence shown here is derived from an EMBL/GenBank/DDBJ whole genome shotgun (WGS) entry which is preliminary data.</text>
</comment>
<dbReference type="EMBL" id="JALNTZ010000001">
    <property type="protein sequence ID" value="KAJ3665298.1"/>
    <property type="molecule type" value="Genomic_DNA"/>
</dbReference>
<keyword evidence="1" id="KW-0472">Membrane</keyword>
<keyword evidence="3" id="KW-1185">Reference proteome</keyword>
<feature type="transmembrane region" description="Helical" evidence="1">
    <location>
        <begin position="113"/>
        <end position="135"/>
    </location>
</feature>
<proteinExistence type="predicted"/>
<evidence type="ECO:0000313" key="2">
    <source>
        <dbReference type="EMBL" id="KAJ3665298.1"/>
    </source>
</evidence>
<organism evidence="2 3">
    <name type="scientific">Zophobas morio</name>
    <dbReference type="NCBI Taxonomy" id="2755281"/>
    <lineage>
        <taxon>Eukaryota</taxon>
        <taxon>Metazoa</taxon>
        <taxon>Ecdysozoa</taxon>
        <taxon>Arthropoda</taxon>
        <taxon>Hexapoda</taxon>
        <taxon>Insecta</taxon>
        <taxon>Pterygota</taxon>
        <taxon>Neoptera</taxon>
        <taxon>Endopterygota</taxon>
        <taxon>Coleoptera</taxon>
        <taxon>Polyphaga</taxon>
        <taxon>Cucujiformia</taxon>
        <taxon>Tenebrionidae</taxon>
        <taxon>Zophobas</taxon>
    </lineage>
</organism>